<proteinExistence type="inferred from homology"/>
<evidence type="ECO:0000313" key="4">
    <source>
        <dbReference type="Proteomes" id="UP000694406"/>
    </source>
</evidence>
<reference evidence="3" key="1">
    <citation type="submission" date="2025-08" db="UniProtKB">
        <authorList>
            <consortium name="Ensembl"/>
        </authorList>
    </citation>
    <scope>IDENTIFICATION</scope>
</reference>
<dbReference type="GO" id="GO:0007062">
    <property type="term" value="P:sister chromatid cohesion"/>
    <property type="evidence" value="ECO:0007669"/>
    <property type="project" value="TreeGrafter"/>
</dbReference>
<dbReference type="GO" id="GO:0003682">
    <property type="term" value="F:chromatin binding"/>
    <property type="evidence" value="ECO:0007669"/>
    <property type="project" value="TreeGrafter"/>
</dbReference>
<dbReference type="Ensembl" id="ENSLLTT00000024722.1">
    <property type="protein sequence ID" value="ENSLLTP00000023853.1"/>
    <property type="gene ID" value="ENSLLTG00000017591.1"/>
</dbReference>
<comment type="similarity">
    <text evidence="1">Belongs to the SCC3 family.</text>
</comment>
<dbReference type="AlphaFoldDB" id="A0A8C5WYX5"/>
<evidence type="ECO:0000256" key="2">
    <source>
        <dbReference type="SAM" id="MobiDB-lite"/>
    </source>
</evidence>
<dbReference type="GO" id="GO:0005634">
    <property type="term" value="C:nucleus"/>
    <property type="evidence" value="ECO:0007669"/>
    <property type="project" value="TreeGrafter"/>
</dbReference>
<keyword evidence="4" id="KW-1185">Reference proteome</keyword>
<dbReference type="PANTHER" id="PTHR11199:SF2">
    <property type="entry name" value="COHESIN SUBUNIT SA"/>
    <property type="match status" value="1"/>
</dbReference>
<name>A0A8C5WYX5_LATLA</name>
<reference evidence="3" key="2">
    <citation type="submission" date="2025-09" db="UniProtKB">
        <authorList>
            <consortium name="Ensembl"/>
        </authorList>
    </citation>
    <scope>IDENTIFICATION</scope>
</reference>
<evidence type="ECO:0000256" key="1">
    <source>
        <dbReference type="ARBA" id="ARBA00005486"/>
    </source>
</evidence>
<dbReference type="InterPro" id="IPR039662">
    <property type="entry name" value="Cohesin_Scc3/SA"/>
</dbReference>
<dbReference type="GO" id="GO:0000785">
    <property type="term" value="C:chromatin"/>
    <property type="evidence" value="ECO:0007669"/>
    <property type="project" value="TreeGrafter"/>
</dbReference>
<evidence type="ECO:0000313" key="3">
    <source>
        <dbReference type="Ensembl" id="ENSLLTP00000023853.1"/>
    </source>
</evidence>
<evidence type="ECO:0008006" key="5">
    <source>
        <dbReference type="Google" id="ProtNLM"/>
    </source>
</evidence>
<dbReference type="GeneTree" id="ENSGT00950000182972"/>
<dbReference type="GO" id="GO:0008278">
    <property type="term" value="C:cohesin complex"/>
    <property type="evidence" value="ECO:0007669"/>
    <property type="project" value="TreeGrafter"/>
</dbReference>
<accession>A0A8C5WYX5</accession>
<protein>
    <recommendedName>
        <fullName evidence="5">STAG2</fullName>
    </recommendedName>
</protein>
<feature type="region of interest" description="Disordered" evidence="2">
    <location>
        <begin position="1"/>
        <end position="71"/>
    </location>
</feature>
<dbReference type="Proteomes" id="UP000694406">
    <property type="component" value="Unplaced"/>
</dbReference>
<dbReference type="PANTHER" id="PTHR11199">
    <property type="entry name" value="STROMAL ANTIGEN"/>
    <property type="match status" value="1"/>
</dbReference>
<organism evidence="3 4">
    <name type="scientific">Laticauda laticaudata</name>
    <name type="common">Blue-ringed sea krait</name>
    <name type="synonym">Blue-lipped sea krait</name>
    <dbReference type="NCBI Taxonomy" id="8630"/>
    <lineage>
        <taxon>Eukaryota</taxon>
        <taxon>Metazoa</taxon>
        <taxon>Chordata</taxon>
        <taxon>Craniata</taxon>
        <taxon>Vertebrata</taxon>
        <taxon>Euteleostomi</taxon>
        <taxon>Lepidosauria</taxon>
        <taxon>Squamata</taxon>
        <taxon>Bifurcata</taxon>
        <taxon>Unidentata</taxon>
        <taxon>Episquamata</taxon>
        <taxon>Toxicofera</taxon>
        <taxon>Serpentes</taxon>
        <taxon>Colubroidea</taxon>
        <taxon>Elapidae</taxon>
        <taxon>Laticaudinae</taxon>
        <taxon>Laticauda</taxon>
    </lineage>
</organism>
<sequence>MSPGERCQFSDVRKDRGENGIQDEVAPESTAPNGNRLRNGNAEVFKGKRKVREQCENRRRNSSSSRRSRQLQNGEVIEAVTLFEVVNMGKRAMQSVVDDWIEAYKKDRDVALLDLMNFFIQCSGCQGMVTAEMFQSLQNCEVMHKMTEKFDEVGPSFPKAGEHS</sequence>